<reference evidence="3 4" key="1">
    <citation type="submission" date="2019-04" db="EMBL/GenBank/DDBJ databases">
        <title>Pedobacter sp. RP-3-15 sp. nov., isolated from Arctic soil.</title>
        <authorList>
            <person name="Dahal R.H."/>
            <person name="Kim D.-U."/>
        </authorList>
    </citation>
    <scope>NUCLEOTIDE SEQUENCE [LARGE SCALE GENOMIC DNA]</scope>
    <source>
        <strain evidence="3 4">RP-3-15</strain>
    </source>
</reference>
<dbReference type="EMBL" id="SWBQ01000004">
    <property type="protein sequence ID" value="TKC05245.1"/>
    <property type="molecule type" value="Genomic_DNA"/>
</dbReference>
<proteinExistence type="predicted"/>
<feature type="coiled-coil region" evidence="1">
    <location>
        <begin position="244"/>
        <end position="285"/>
    </location>
</feature>
<accession>A0A4U1CIX0</accession>
<evidence type="ECO:0000256" key="1">
    <source>
        <dbReference type="SAM" id="Coils"/>
    </source>
</evidence>
<organism evidence="3 4">
    <name type="scientific">Pedobacter frigoris</name>
    <dbReference type="NCBI Taxonomy" id="2571272"/>
    <lineage>
        <taxon>Bacteria</taxon>
        <taxon>Pseudomonadati</taxon>
        <taxon>Bacteroidota</taxon>
        <taxon>Sphingobacteriia</taxon>
        <taxon>Sphingobacteriales</taxon>
        <taxon>Sphingobacteriaceae</taxon>
        <taxon>Pedobacter</taxon>
    </lineage>
</organism>
<feature type="signal peptide" evidence="2">
    <location>
        <begin position="1"/>
        <end position="19"/>
    </location>
</feature>
<dbReference type="Proteomes" id="UP000307244">
    <property type="component" value="Unassembled WGS sequence"/>
</dbReference>
<gene>
    <name evidence="3" type="ORF">FA047_15935</name>
</gene>
<keyword evidence="1" id="KW-0175">Coiled coil</keyword>
<comment type="caution">
    <text evidence="3">The sequence shown here is derived from an EMBL/GenBank/DDBJ whole genome shotgun (WGS) entry which is preliminary data.</text>
</comment>
<keyword evidence="2" id="KW-0732">Signal</keyword>
<sequence length="286" mass="31460">MKRLLLISLVCLAFLSTKSQTPTQIINIPGPKYVFVGSLNMGSNNSENSQKLIIKILGGGWFGDSNGETNYYISNRGGLQIRQVSFGGSANILVPLKAYQNGTNIDFFIVPDAANYTSFAVNAFSYGFTLTPHYVVITEQTAIPQGTDITSSAIVNTVTTTDGSGNVGIGTADTKGDKLAVNGKIRAREIKVENINWPDYVFLPSYKVPTLQEIEKYIKEKGHLPGIPSASEVKANGVDLGDMNAKLLQKIEELTLHLIEKNKQIEIINERNKDYEKRLEKLENKK</sequence>
<name>A0A4U1CIX0_9SPHI</name>
<dbReference type="AlphaFoldDB" id="A0A4U1CIX0"/>
<evidence type="ECO:0000313" key="3">
    <source>
        <dbReference type="EMBL" id="TKC05245.1"/>
    </source>
</evidence>
<feature type="chain" id="PRO_5020673285" evidence="2">
    <location>
        <begin position="20"/>
        <end position="286"/>
    </location>
</feature>
<evidence type="ECO:0000313" key="4">
    <source>
        <dbReference type="Proteomes" id="UP000307244"/>
    </source>
</evidence>
<protein>
    <submittedName>
        <fullName evidence="3">Uncharacterized protein</fullName>
    </submittedName>
</protein>
<dbReference type="OrthoDB" id="9808753at2"/>
<evidence type="ECO:0000256" key="2">
    <source>
        <dbReference type="SAM" id="SignalP"/>
    </source>
</evidence>
<dbReference type="RefSeq" id="WP_136837063.1">
    <property type="nucleotide sequence ID" value="NZ_SWBQ01000004.1"/>
</dbReference>
<keyword evidence="4" id="KW-1185">Reference proteome</keyword>